<comment type="caution">
    <text evidence="2">The sequence shown here is derived from an EMBL/GenBank/DDBJ whole genome shotgun (WGS) entry which is preliminary data.</text>
</comment>
<evidence type="ECO:0000313" key="3">
    <source>
        <dbReference type="Proteomes" id="UP000239872"/>
    </source>
</evidence>
<dbReference type="InterPro" id="IPR036873">
    <property type="entry name" value="Rhodanese-like_dom_sf"/>
</dbReference>
<dbReference type="RefSeq" id="WP_105041508.1">
    <property type="nucleotide sequence ID" value="NZ_PPSL01000015.1"/>
</dbReference>
<dbReference type="InterPro" id="IPR001763">
    <property type="entry name" value="Rhodanese-like_dom"/>
</dbReference>
<name>A0A2S7SPT1_9BACT</name>
<evidence type="ECO:0000259" key="1">
    <source>
        <dbReference type="PROSITE" id="PS50206"/>
    </source>
</evidence>
<dbReference type="Pfam" id="PF00581">
    <property type="entry name" value="Rhodanese"/>
    <property type="match status" value="1"/>
</dbReference>
<proteinExistence type="predicted"/>
<organism evidence="2 3">
    <name type="scientific">Flavipsychrobacter stenotrophus</name>
    <dbReference type="NCBI Taxonomy" id="2077091"/>
    <lineage>
        <taxon>Bacteria</taxon>
        <taxon>Pseudomonadati</taxon>
        <taxon>Bacteroidota</taxon>
        <taxon>Chitinophagia</taxon>
        <taxon>Chitinophagales</taxon>
        <taxon>Chitinophagaceae</taxon>
        <taxon>Flavipsychrobacter</taxon>
    </lineage>
</organism>
<feature type="domain" description="Rhodanese" evidence="1">
    <location>
        <begin position="15"/>
        <end position="98"/>
    </location>
</feature>
<dbReference type="InterPro" id="IPR050229">
    <property type="entry name" value="GlpE_sulfurtransferase"/>
</dbReference>
<dbReference type="SUPFAM" id="SSF52821">
    <property type="entry name" value="Rhodanese/Cell cycle control phosphatase"/>
    <property type="match status" value="1"/>
</dbReference>
<dbReference type="AlphaFoldDB" id="A0A2S7SPT1"/>
<dbReference type="CDD" id="cd00158">
    <property type="entry name" value="RHOD"/>
    <property type="match status" value="1"/>
</dbReference>
<dbReference type="OrthoDB" id="9808735at2"/>
<dbReference type="Gene3D" id="3.40.250.10">
    <property type="entry name" value="Rhodanese-like domain"/>
    <property type="match status" value="1"/>
</dbReference>
<evidence type="ECO:0000313" key="2">
    <source>
        <dbReference type="EMBL" id="PQJ08744.1"/>
    </source>
</evidence>
<gene>
    <name evidence="2" type="ORF">CJD36_022730</name>
</gene>
<sequence length="100" mass="11105">MKNITAEELKSRLSSGEKLNIVDVREPSEYAEININGKLVPLGKIMGMQFDDIEDLKDEEVIVHCKAGMRSMQACVFMEQAGFTNVVNLVGGMDAWKKLG</sequence>
<dbReference type="PANTHER" id="PTHR43031">
    <property type="entry name" value="FAD-DEPENDENT OXIDOREDUCTASE"/>
    <property type="match status" value="1"/>
</dbReference>
<dbReference type="Proteomes" id="UP000239872">
    <property type="component" value="Unassembled WGS sequence"/>
</dbReference>
<dbReference type="EMBL" id="PPSL01000015">
    <property type="protein sequence ID" value="PQJ08744.1"/>
    <property type="molecule type" value="Genomic_DNA"/>
</dbReference>
<dbReference type="PANTHER" id="PTHR43031:SF17">
    <property type="entry name" value="SULFURTRANSFERASE YTWF-RELATED"/>
    <property type="match status" value="1"/>
</dbReference>
<dbReference type="PROSITE" id="PS50206">
    <property type="entry name" value="RHODANESE_3"/>
    <property type="match status" value="1"/>
</dbReference>
<accession>A0A2S7SPT1</accession>
<reference evidence="2 3" key="1">
    <citation type="submission" date="2018-01" db="EMBL/GenBank/DDBJ databases">
        <title>A novel member of the phylum Bacteroidetes isolated from glacier ice.</title>
        <authorList>
            <person name="Liu Q."/>
            <person name="Xin Y.-H."/>
        </authorList>
    </citation>
    <scope>NUCLEOTIDE SEQUENCE [LARGE SCALE GENOMIC DNA]</scope>
    <source>
        <strain evidence="2 3">RB1R16</strain>
    </source>
</reference>
<protein>
    <submittedName>
        <fullName evidence="2">NADH oxidase</fullName>
    </submittedName>
</protein>
<keyword evidence="3" id="KW-1185">Reference proteome</keyword>
<dbReference type="SMART" id="SM00450">
    <property type="entry name" value="RHOD"/>
    <property type="match status" value="1"/>
</dbReference>